<dbReference type="Proteomes" id="UP000315947">
    <property type="component" value="Chromosome"/>
</dbReference>
<evidence type="ECO:0000256" key="4">
    <source>
        <dbReference type="ARBA" id="ARBA00022989"/>
    </source>
</evidence>
<evidence type="ECO:0000256" key="1">
    <source>
        <dbReference type="ARBA" id="ARBA00004651"/>
    </source>
</evidence>
<name>A0ABX5WZX4_9GAMM</name>
<feature type="transmembrane region" description="Helical" evidence="6">
    <location>
        <begin position="90"/>
        <end position="112"/>
    </location>
</feature>
<dbReference type="Pfam" id="PF01292">
    <property type="entry name" value="Ni_hydr_CYTB"/>
    <property type="match status" value="1"/>
</dbReference>
<dbReference type="SUPFAM" id="SSF81342">
    <property type="entry name" value="Transmembrane di-heme cytochromes"/>
    <property type="match status" value="1"/>
</dbReference>
<comment type="subcellular location">
    <subcellularLocation>
        <location evidence="1">Cell membrane</location>
        <topology evidence="1">Multi-pass membrane protein</topology>
    </subcellularLocation>
</comment>
<gene>
    <name evidence="8" type="ORF">FM037_17330</name>
</gene>
<evidence type="ECO:0000313" key="8">
    <source>
        <dbReference type="EMBL" id="QDO84655.1"/>
    </source>
</evidence>
<evidence type="ECO:0000256" key="6">
    <source>
        <dbReference type="SAM" id="Phobius"/>
    </source>
</evidence>
<organism evidence="8 9">
    <name type="scientific">Shewanella psychropiezotolerans</name>
    <dbReference type="NCBI Taxonomy" id="2593655"/>
    <lineage>
        <taxon>Bacteria</taxon>
        <taxon>Pseudomonadati</taxon>
        <taxon>Pseudomonadota</taxon>
        <taxon>Gammaproteobacteria</taxon>
        <taxon>Alteromonadales</taxon>
        <taxon>Shewanellaceae</taxon>
        <taxon>Shewanella</taxon>
    </lineage>
</organism>
<reference evidence="8 9" key="1">
    <citation type="submission" date="2019-07" db="EMBL/GenBank/DDBJ databases">
        <title>Shewanella sp. YLB-06 whole genomic sequence.</title>
        <authorList>
            <person name="Yu L."/>
        </authorList>
    </citation>
    <scope>NUCLEOTIDE SEQUENCE [LARGE SCALE GENOMIC DNA]</scope>
    <source>
        <strain evidence="8 9">YLB-06</strain>
    </source>
</reference>
<keyword evidence="3 6" id="KW-0812">Transmembrane</keyword>
<evidence type="ECO:0000259" key="7">
    <source>
        <dbReference type="Pfam" id="PF01292"/>
    </source>
</evidence>
<dbReference type="InterPro" id="IPR011577">
    <property type="entry name" value="Cyt_b561_bac/Ni-Hgenase"/>
</dbReference>
<dbReference type="InterPro" id="IPR016174">
    <property type="entry name" value="Di-haem_cyt_TM"/>
</dbReference>
<dbReference type="PANTHER" id="PTHR30485:SF2">
    <property type="entry name" value="BLL0597 PROTEIN"/>
    <property type="match status" value="1"/>
</dbReference>
<proteinExistence type="predicted"/>
<keyword evidence="5 6" id="KW-0472">Membrane</keyword>
<feature type="transmembrane region" description="Helical" evidence="6">
    <location>
        <begin position="36"/>
        <end position="53"/>
    </location>
</feature>
<accession>A0ABX5WZX4</accession>
<evidence type="ECO:0000256" key="2">
    <source>
        <dbReference type="ARBA" id="ARBA00022475"/>
    </source>
</evidence>
<evidence type="ECO:0000313" key="9">
    <source>
        <dbReference type="Proteomes" id="UP000315947"/>
    </source>
</evidence>
<dbReference type="PANTHER" id="PTHR30485">
    <property type="entry name" value="NI/FE-HYDROGENASE 1 B-TYPE CYTOCHROME SUBUNIT"/>
    <property type="match status" value="1"/>
</dbReference>
<feature type="transmembrane region" description="Helical" evidence="6">
    <location>
        <begin position="132"/>
        <end position="156"/>
    </location>
</feature>
<dbReference type="EMBL" id="CP041614">
    <property type="protein sequence ID" value="QDO84655.1"/>
    <property type="molecule type" value="Genomic_DNA"/>
</dbReference>
<keyword evidence="9" id="KW-1185">Reference proteome</keyword>
<feature type="domain" description="Cytochrome b561 bacterial/Ni-hydrogenase" evidence="7">
    <location>
        <begin position="3"/>
        <end position="168"/>
    </location>
</feature>
<evidence type="ECO:0000256" key="5">
    <source>
        <dbReference type="ARBA" id="ARBA00023136"/>
    </source>
</evidence>
<dbReference type="InterPro" id="IPR051542">
    <property type="entry name" value="Hydrogenase_cytochrome"/>
</dbReference>
<dbReference type="RefSeq" id="WP_144047006.1">
    <property type="nucleotide sequence ID" value="NZ_CP041614.1"/>
</dbReference>
<feature type="transmembrane region" description="Helical" evidence="6">
    <location>
        <begin position="188"/>
        <end position="205"/>
    </location>
</feature>
<keyword evidence="4 6" id="KW-1133">Transmembrane helix</keyword>
<keyword evidence="2" id="KW-1003">Cell membrane</keyword>
<protein>
    <submittedName>
        <fullName evidence="8">Hydrogenase</fullName>
    </submittedName>
</protein>
<sequence length="206" mass="22836">MKVWDLPTRLYHWLQVALIIGLFVTGYQGVGVHISLGLGLVTLLIWRVSWGVIGSDTSRFSYFVQSPKTVLRYFSEQNQEKPGHNPAGGWMVILMLAILLFQCLTGLVIAGLVEKIPFSDIWLTDRVVESLIGFHTSLAVLLLVVIGLHLMAILVYKLRSKPLLWAMVIGVQIRAEQVVLSFESNKRACVVLIASVLVTIAIVALS</sequence>
<feature type="transmembrane region" description="Helical" evidence="6">
    <location>
        <begin position="12"/>
        <end position="30"/>
    </location>
</feature>
<evidence type="ECO:0000256" key="3">
    <source>
        <dbReference type="ARBA" id="ARBA00022692"/>
    </source>
</evidence>
<dbReference type="Gene3D" id="1.20.950.20">
    <property type="entry name" value="Transmembrane di-heme cytochromes, Chain C"/>
    <property type="match status" value="1"/>
</dbReference>